<name>A0A6G0XKL5_9STRA</name>
<dbReference type="EMBL" id="VJMJ01000042">
    <property type="protein sequence ID" value="KAF0740891.1"/>
    <property type="molecule type" value="Genomic_DNA"/>
</dbReference>
<dbReference type="SMART" id="SM00386">
    <property type="entry name" value="HAT"/>
    <property type="match status" value="8"/>
</dbReference>
<dbReference type="PANTHER" id="PTHR44917:SF1">
    <property type="entry name" value="PROTEIN HIGH CHLOROPHYLL FLUORESCENT 107"/>
    <property type="match status" value="1"/>
</dbReference>
<feature type="repeat" description="TPR" evidence="1">
    <location>
        <begin position="527"/>
        <end position="560"/>
    </location>
</feature>
<dbReference type="Pfam" id="PF13432">
    <property type="entry name" value="TPR_16"/>
    <property type="match status" value="1"/>
</dbReference>
<protein>
    <submittedName>
        <fullName evidence="2">Uncharacterized protein</fullName>
    </submittedName>
</protein>
<keyword evidence="3" id="KW-1185">Reference proteome</keyword>
<evidence type="ECO:0000256" key="1">
    <source>
        <dbReference type="PROSITE-ProRule" id="PRU00339"/>
    </source>
</evidence>
<reference evidence="2 3" key="1">
    <citation type="submission" date="2019-07" db="EMBL/GenBank/DDBJ databases">
        <title>Genomics analysis of Aphanomyces spp. identifies a new class of oomycete effector associated with host adaptation.</title>
        <authorList>
            <person name="Gaulin E."/>
        </authorList>
    </citation>
    <scope>NUCLEOTIDE SEQUENCE [LARGE SCALE GENOMIC DNA]</scope>
    <source>
        <strain evidence="2 3">ATCC 201684</strain>
    </source>
</reference>
<gene>
    <name evidence="2" type="ORF">Ae201684_003780</name>
</gene>
<evidence type="ECO:0000313" key="2">
    <source>
        <dbReference type="EMBL" id="KAF0740891.1"/>
    </source>
</evidence>
<dbReference type="GO" id="GO:0003729">
    <property type="term" value="F:mRNA binding"/>
    <property type="evidence" value="ECO:0007669"/>
    <property type="project" value="InterPro"/>
</dbReference>
<proteinExistence type="predicted"/>
<dbReference type="GO" id="GO:0006397">
    <property type="term" value="P:mRNA processing"/>
    <property type="evidence" value="ECO:0007669"/>
    <property type="project" value="InterPro"/>
</dbReference>
<dbReference type="PROSITE" id="PS50005">
    <property type="entry name" value="TPR"/>
    <property type="match status" value="2"/>
</dbReference>
<comment type="caution">
    <text evidence="2">The sequence shown here is derived from an EMBL/GenBank/DDBJ whole genome shotgun (WGS) entry which is preliminary data.</text>
</comment>
<dbReference type="AlphaFoldDB" id="A0A6G0XKL5"/>
<organism evidence="2 3">
    <name type="scientific">Aphanomyces euteiches</name>
    <dbReference type="NCBI Taxonomy" id="100861"/>
    <lineage>
        <taxon>Eukaryota</taxon>
        <taxon>Sar</taxon>
        <taxon>Stramenopiles</taxon>
        <taxon>Oomycota</taxon>
        <taxon>Saprolegniomycetes</taxon>
        <taxon>Saprolegniales</taxon>
        <taxon>Verrucalvaceae</taxon>
        <taxon>Aphanomyces</taxon>
    </lineage>
</organism>
<dbReference type="Gene3D" id="1.25.40.10">
    <property type="entry name" value="Tetratricopeptide repeat domain"/>
    <property type="match status" value="4"/>
</dbReference>
<evidence type="ECO:0000313" key="3">
    <source>
        <dbReference type="Proteomes" id="UP000481153"/>
    </source>
</evidence>
<feature type="repeat" description="TPR" evidence="1">
    <location>
        <begin position="316"/>
        <end position="349"/>
    </location>
</feature>
<dbReference type="SUPFAM" id="SSF48452">
    <property type="entry name" value="TPR-like"/>
    <property type="match status" value="2"/>
</dbReference>
<sequence>MLALQRVLHGSLKSNVARRAAGSTFHVHVADIVRPRWNHTAPIIGGYTGTFSGKTGEWEPDRTHLEEVIRKDILMGDVEPTLHGLIRHDIDEARRLFRSVLQLHYHDDMGMWNKWGTMEWKDGKYSLARKIFAKASKIRFDSMLWQSWATMESELQNYIEARRLFKVILATEPADSIQTAMAGLGLALVEEKCGHTEKARRMLKQYHKRFPDDLPVAEAYALFEGRNGNIALARYLFAKEGQRTDTTPQFFHAWAYFEYNLGFYRSALEIVTKGLTYDPYDKSLNLLLALTFAKLEDYDAAREAFQRHMSFAVADPRAFNAFAQFEEEQGNYDTAAKIYEAYLKRDPTNISNITSLAYLQIKIDGKDGVESARQVFAAGAEYTNGIAPLIFNWGVFEEGYGSLDKARQLLLEATEKSPWAADYWCSLARTESRRGDIKAARVILDKATMQCDNKLSLLVALAKLELKNRNYKQAREACVNALKIDKKKASVWNLRALVELPHNPDKAKNIIESALKIIPTQDHNSWAILLCTYGRSHTLLGAYEDAAASFRESIRLDPTNYHSHMYLAGFMATIGEYKEAKDFYMSASRLCPRHKVPMIEKEVDKMSALIKS</sequence>
<dbReference type="InterPro" id="IPR019734">
    <property type="entry name" value="TPR_rpt"/>
</dbReference>
<keyword evidence="1" id="KW-0802">TPR repeat</keyword>
<dbReference type="InterPro" id="IPR003107">
    <property type="entry name" value="HAT"/>
</dbReference>
<dbReference type="InterPro" id="IPR011990">
    <property type="entry name" value="TPR-like_helical_dom_sf"/>
</dbReference>
<dbReference type="PANTHER" id="PTHR44917">
    <property type="entry name" value="PROTEIN HIGH CHLOROPHYLL FLUORESCENT 107"/>
    <property type="match status" value="1"/>
</dbReference>
<dbReference type="VEuPathDB" id="FungiDB:AeMF1_000223"/>
<dbReference type="InterPro" id="IPR044624">
    <property type="entry name" value="Mbb1-like"/>
</dbReference>
<dbReference type="SMART" id="SM00028">
    <property type="entry name" value="TPR"/>
    <property type="match status" value="7"/>
</dbReference>
<accession>A0A6G0XKL5</accession>
<dbReference type="Proteomes" id="UP000481153">
    <property type="component" value="Unassembled WGS sequence"/>
</dbReference>
<dbReference type="Pfam" id="PF13181">
    <property type="entry name" value="TPR_8"/>
    <property type="match status" value="2"/>
</dbReference>